<organism evidence="1 2">
    <name type="scientific">Pseudomonas syringae pv. castaneae</name>
    <dbReference type="NCBI Taxonomy" id="264450"/>
    <lineage>
        <taxon>Bacteria</taxon>
        <taxon>Pseudomonadati</taxon>
        <taxon>Pseudomonadota</taxon>
        <taxon>Gammaproteobacteria</taxon>
        <taxon>Pseudomonadales</taxon>
        <taxon>Pseudomonadaceae</taxon>
        <taxon>Pseudomonas</taxon>
        <taxon>Pseudomonas syringae</taxon>
    </lineage>
</organism>
<proteinExistence type="predicted"/>
<comment type="caution">
    <text evidence="1">The sequence shown here is derived from an EMBL/GenBank/DDBJ whole genome shotgun (WGS) entry which is preliminary data.</text>
</comment>
<gene>
    <name evidence="1" type="ORF">ALO79_04465</name>
</gene>
<sequence>MTTRTDHPHTSGGYFWLPPNISVTCQSSPGGMAYTFRHIDMGELGRLVVESTVDGKMRITSEVACDPQDPMTAQRLKVFEPISEALTHRLETTLGRGRLTALPARLSEPRGQVPVEEVYCEVCNHLVALVVFAENATDLGQLEDCARMMYMQYAWHNVPTWIIGPQYGRGLIPQRRANVLQVWPQHGFLESLRPEEFNPRTEALATQHCK</sequence>
<protein>
    <recommendedName>
        <fullName evidence="3">TraT protein</fullName>
    </recommendedName>
</protein>
<evidence type="ECO:0000313" key="1">
    <source>
        <dbReference type="EMBL" id="KPW98918.1"/>
    </source>
</evidence>
<dbReference type="EMBL" id="LJQD01000089">
    <property type="protein sequence ID" value="KPW98918.1"/>
    <property type="molecule type" value="Genomic_DNA"/>
</dbReference>
<dbReference type="AlphaFoldDB" id="A0A0N8R6T9"/>
<reference evidence="1 2" key="1">
    <citation type="submission" date="2015-09" db="EMBL/GenBank/DDBJ databases">
        <title>Genome announcement of multiple Pseudomonas syringae strains.</title>
        <authorList>
            <person name="Thakur S."/>
            <person name="Wang P.W."/>
            <person name="Gong Y."/>
            <person name="Weir B.S."/>
            <person name="Guttman D.S."/>
        </authorList>
    </citation>
    <scope>NUCLEOTIDE SEQUENCE [LARGE SCALE GENOMIC DNA]</scope>
    <source>
        <strain evidence="1 2">ICMP9419</strain>
    </source>
</reference>
<dbReference type="PATRIC" id="fig|264450.4.peg.5327"/>
<evidence type="ECO:0008006" key="3">
    <source>
        <dbReference type="Google" id="ProtNLM"/>
    </source>
</evidence>
<evidence type="ECO:0000313" key="2">
    <source>
        <dbReference type="Proteomes" id="UP000050381"/>
    </source>
</evidence>
<dbReference type="Proteomes" id="UP000050381">
    <property type="component" value="Unassembled WGS sequence"/>
</dbReference>
<name>A0A0N8R6T9_PSESX</name>
<accession>A0A0N8R6T9</accession>